<dbReference type="EMBL" id="JAKZGO010000013">
    <property type="protein sequence ID" value="MCH7414791.1"/>
    <property type="molecule type" value="Genomic_DNA"/>
</dbReference>
<evidence type="ECO:0000313" key="8">
    <source>
        <dbReference type="Proteomes" id="UP001165430"/>
    </source>
</evidence>
<dbReference type="InterPro" id="IPR020095">
    <property type="entry name" value="PsdUridine_synth_TruA_C"/>
</dbReference>
<dbReference type="SUPFAM" id="SSF55120">
    <property type="entry name" value="Pseudouridine synthase"/>
    <property type="match status" value="1"/>
</dbReference>
<dbReference type="RefSeq" id="WP_241413536.1">
    <property type="nucleotide sequence ID" value="NZ_JAKZGO010000013.1"/>
</dbReference>
<dbReference type="HAMAP" id="MF_00171">
    <property type="entry name" value="TruA"/>
    <property type="match status" value="1"/>
</dbReference>
<evidence type="ECO:0000256" key="1">
    <source>
        <dbReference type="ARBA" id="ARBA00009375"/>
    </source>
</evidence>
<dbReference type="Pfam" id="PF01416">
    <property type="entry name" value="PseudoU_synth_1"/>
    <property type="match status" value="2"/>
</dbReference>
<evidence type="ECO:0000259" key="6">
    <source>
        <dbReference type="Pfam" id="PF01416"/>
    </source>
</evidence>
<comment type="function">
    <text evidence="4">Formation of pseudouridine at positions 38, 39 and 40 in the anticodon stem and loop of transfer RNAs.</text>
</comment>
<comment type="subunit">
    <text evidence="4">Homodimer.</text>
</comment>
<evidence type="ECO:0000313" key="7">
    <source>
        <dbReference type="EMBL" id="MCH7414791.1"/>
    </source>
</evidence>
<dbReference type="InterPro" id="IPR020097">
    <property type="entry name" value="PsdUridine_synth_TruA_a/b_dom"/>
</dbReference>
<evidence type="ECO:0000256" key="2">
    <source>
        <dbReference type="ARBA" id="ARBA00022694"/>
    </source>
</evidence>
<dbReference type="Gene3D" id="3.30.70.580">
    <property type="entry name" value="Pseudouridine synthase I, catalytic domain, N-terminal subdomain"/>
    <property type="match status" value="1"/>
</dbReference>
<accession>A0ABS9VEC9</accession>
<dbReference type="InterPro" id="IPR001406">
    <property type="entry name" value="PsdUridine_synth_TruA"/>
</dbReference>
<feature type="active site" description="Nucleophile" evidence="4">
    <location>
        <position position="65"/>
    </location>
</feature>
<evidence type="ECO:0000256" key="4">
    <source>
        <dbReference type="HAMAP-Rule" id="MF_00171"/>
    </source>
</evidence>
<evidence type="ECO:0000256" key="5">
    <source>
        <dbReference type="RuleBase" id="RU003792"/>
    </source>
</evidence>
<keyword evidence="3 4" id="KW-0413">Isomerase</keyword>
<dbReference type="PANTHER" id="PTHR11142">
    <property type="entry name" value="PSEUDOURIDYLATE SYNTHASE"/>
    <property type="match status" value="1"/>
</dbReference>
<comment type="caution">
    <text evidence="4">Lacks conserved residue(s) required for the propagation of feature annotation.</text>
</comment>
<dbReference type="NCBIfam" id="TIGR00071">
    <property type="entry name" value="hisT_truA"/>
    <property type="match status" value="1"/>
</dbReference>
<feature type="binding site" evidence="4">
    <location>
        <position position="123"/>
    </location>
    <ligand>
        <name>substrate</name>
    </ligand>
</feature>
<dbReference type="InterPro" id="IPR020103">
    <property type="entry name" value="PsdUridine_synth_cat_dom_sf"/>
</dbReference>
<dbReference type="GO" id="GO:0160147">
    <property type="term" value="F:tRNA pseudouridine(38-40) synthase activity"/>
    <property type="evidence" value="ECO:0007669"/>
    <property type="project" value="UniProtKB-EC"/>
</dbReference>
<dbReference type="InterPro" id="IPR020094">
    <property type="entry name" value="TruA/RsuA/RluB/E/F_N"/>
</dbReference>
<dbReference type="CDD" id="cd02570">
    <property type="entry name" value="PseudoU_synth_EcTruA"/>
    <property type="match status" value="1"/>
</dbReference>
<dbReference type="PIRSF" id="PIRSF001430">
    <property type="entry name" value="tRNA_psdUrid_synth"/>
    <property type="match status" value="1"/>
</dbReference>
<organism evidence="7 8">
    <name type="scientific">Belliella alkalica</name>
    <dbReference type="NCBI Taxonomy" id="1730871"/>
    <lineage>
        <taxon>Bacteria</taxon>
        <taxon>Pseudomonadati</taxon>
        <taxon>Bacteroidota</taxon>
        <taxon>Cytophagia</taxon>
        <taxon>Cytophagales</taxon>
        <taxon>Cyclobacteriaceae</taxon>
        <taxon>Belliella</taxon>
    </lineage>
</organism>
<evidence type="ECO:0000256" key="3">
    <source>
        <dbReference type="ARBA" id="ARBA00023235"/>
    </source>
</evidence>
<keyword evidence="2 4" id="KW-0819">tRNA processing</keyword>
<dbReference type="Gene3D" id="3.30.70.660">
    <property type="entry name" value="Pseudouridine synthase I, catalytic domain, C-terminal subdomain"/>
    <property type="match status" value="1"/>
</dbReference>
<dbReference type="EC" id="5.4.99.12" evidence="4"/>
<feature type="domain" description="Pseudouridine synthase I TruA alpha/beta" evidence="6">
    <location>
        <begin position="154"/>
        <end position="256"/>
    </location>
</feature>
<name>A0ABS9VEC9_9BACT</name>
<comment type="catalytic activity">
    <reaction evidence="4 5">
        <text>uridine(38/39/40) in tRNA = pseudouridine(38/39/40) in tRNA</text>
        <dbReference type="Rhea" id="RHEA:22376"/>
        <dbReference type="Rhea" id="RHEA-COMP:10085"/>
        <dbReference type="Rhea" id="RHEA-COMP:10087"/>
        <dbReference type="ChEBI" id="CHEBI:65314"/>
        <dbReference type="ChEBI" id="CHEBI:65315"/>
        <dbReference type="EC" id="5.4.99.12"/>
    </reaction>
</comment>
<protein>
    <recommendedName>
        <fullName evidence="4">tRNA pseudouridine synthase A</fullName>
        <ecNumber evidence="4">5.4.99.12</ecNumber>
    </recommendedName>
    <alternativeName>
        <fullName evidence="4">tRNA pseudouridine(38-40) synthase</fullName>
    </alternativeName>
    <alternativeName>
        <fullName evidence="4">tRNA pseudouridylate synthase I</fullName>
    </alternativeName>
    <alternativeName>
        <fullName evidence="4">tRNA-uridine isomerase I</fullName>
    </alternativeName>
</protein>
<feature type="domain" description="Pseudouridine synthase I TruA alpha/beta" evidence="6">
    <location>
        <begin position="22"/>
        <end position="117"/>
    </location>
</feature>
<comment type="similarity">
    <text evidence="1 4 5">Belongs to the tRNA pseudouridine synthase TruA family.</text>
</comment>
<proteinExistence type="inferred from homology"/>
<dbReference type="PANTHER" id="PTHR11142:SF0">
    <property type="entry name" value="TRNA PSEUDOURIDINE SYNTHASE-LIKE 1"/>
    <property type="match status" value="1"/>
</dbReference>
<sequence length="261" mass="29997">MNGFSIFAGVTINAKRYFIEIAYKGTNYHGWQFQNNAVSVQETIDKAISILLRTPLSIVGSGRTDTGVHASQQFAHFDFEGDLDEFDFLKKINSLLPRDIAIYSLKKVLPEAHSRFDAQWRSYVYKITQRKTPFEDELSWHYFRPLDFVKMNEAAALLVPHYDFECFSKVKTDVKHFGCKIKEAFWEQNGQELLFHITANRFLRGMVRAIVGTLTDVGENKLSKVDFQNILDSKDRNQAGSSAPAKGLYLCKVTYPERIFI</sequence>
<comment type="caution">
    <text evidence="7">The sequence shown here is derived from an EMBL/GenBank/DDBJ whole genome shotgun (WGS) entry which is preliminary data.</text>
</comment>
<reference evidence="7" key="1">
    <citation type="submission" date="2022-03" db="EMBL/GenBank/DDBJ databases">
        <title>De novo assembled genomes of Belliella spp. (Cyclobacteriaceae) strains.</title>
        <authorList>
            <person name="Szabo A."/>
            <person name="Korponai K."/>
            <person name="Felfoldi T."/>
        </authorList>
    </citation>
    <scope>NUCLEOTIDE SEQUENCE</scope>
    <source>
        <strain evidence="7">DSM 111903</strain>
    </source>
</reference>
<keyword evidence="8" id="KW-1185">Reference proteome</keyword>
<dbReference type="Proteomes" id="UP001165430">
    <property type="component" value="Unassembled WGS sequence"/>
</dbReference>
<gene>
    <name evidence="4 7" type="primary">truA</name>
    <name evidence="7" type="ORF">MM213_14920</name>
</gene>